<evidence type="ECO:0000256" key="2">
    <source>
        <dbReference type="ARBA" id="ARBA00023163"/>
    </source>
</evidence>
<dbReference type="Proteomes" id="UP001165121">
    <property type="component" value="Unassembled WGS sequence"/>
</dbReference>
<feature type="compositionally biased region" description="Basic and acidic residues" evidence="3">
    <location>
        <begin position="756"/>
        <end position="769"/>
    </location>
</feature>
<gene>
    <name evidence="5" type="ORF">Pfra01_000843300</name>
</gene>
<dbReference type="InterPro" id="IPR045318">
    <property type="entry name" value="EZH1/2-like"/>
</dbReference>
<dbReference type="AlphaFoldDB" id="A0A9W6X8S7"/>
<evidence type="ECO:0000259" key="4">
    <source>
        <dbReference type="PROSITE" id="PS50280"/>
    </source>
</evidence>
<dbReference type="SUPFAM" id="SSF82199">
    <property type="entry name" value="SET domain"/>
    <property type="match status" value="1"/>
</dbReference>
<feature type="compositionally biased region" description="Basic and acidic residues" evidence="3">
    <location>
        <begin position="623"/>
        <end position="643"/>
    </location>
</feature>
<feature type="region of interest" description="Disordered" evidence="3">
    <location>
        <begin position="753"/>
        <end position="778"/>
    </location>
</feature>
<dbReference type="InterPro" id="IPR046341">
    <property type="entry name" value="SET_dom_sf"/>
</dbReference>
<sequence>MLMCYQPPSQLEINAKVRELVHQELPHIKECHARRVRHILRDTRKQVDEYLKAHQVLRGEQYRRLQWSELASNERVTAKRVLQNPTRTVQPYNSLVGDVRYFVQHHDQPLESLVYPETVNYLPNDITAIRRSFTMIGIRKNVYVEGDTILRYIPYLGDGEHMVIDNDRYTETTMSKERQVTVFGEGEELKISSPDARDDEIMEYLLRIIVGICGTSEQVFLALQHETEFAKPFIDYREMQKTYKQEQRTASRIAKLRRLLASHHESFKDTSSNSVKQKYRFIALRKLAHPHWFLRDKPEPRSLAVRLQPPLTAFESTYAESPEGLGIRDCTTCEGLIECYRDLFCRRCYSYDCFEHGIENPQRSLRADPINPMVTAPGIVLARREIPVREDIGGVEDGSPNSSTSPTDHPDIIELTGSSSSEDEVQESRTQQCNGTGCESQPTSVYRRSRRAQTRISSLASRSLQSQEKMLETERLAELEKRRKRREKFERAADNSEYLDNSYLPEVTAKLQNLVSKTKPCSSSCWLSISNDNLPEKRTSLRKVESLLVQKLASTFGPNSCVLSTMLKSPRCTCAQIYRILADEKKRRDSGDELGTESEMLMPSNRRRKGRQDTRVRSNRSLSKRDREKRSYDREKKMSYKPCDHDGPIRKDEFVLEYTGELISDDEAERRGAIYDRQLVSYLFGVNSEYVVDAARKGNKAKFANHKAKEEANLDVKIIASNGEHRIGLFAREAIEVGAELFFDYGYTHDTAPKWSQHDKPEPEKRVYDIVDDENEWE</sequence>
<feature type="compositionally biased region" description="Polar residues" evidence="3">
    <location>
        <begin position="454"/>
        <end position="468"/>
    </location>
</feature>
<name>A0A9W6X8S7_9STRA</name>
<dbReference type="Pfam" id="PF00856">
    <property type="entry name" value="SET"/>
    <property type="match status" value="1"/>
</dbReference>
<dbReference type="SMART" id="SM00317">
    <property type="entry name" value="SET"/>
    <property type="match status" value="1"/>
</dbReference>
<dbReference type="GO" id="GO:0003682">
    <property type="term" value="F:chromatin binding"/>
    <property type="evidence" value="ECO:0007669"/>
    <property type="project" value="TreeGrafter"/>
</dbReference>
<dbReference type="PROSITE" id="PS50280">
    <property type="entry name" value="SET"/>
    <property type="match status" value="1"/>
</dbReference>
<dbReference type="GO" id="GO:0005634">
    <property type="term" value="C:nucleus"/>
    <property type="evidence" value="ECO:0007669"/>
    <property type="project" value="TreeGrafter"/>
</dbReference>
<dbReference type="PANTHER" id="PTHR45747">
    <property type="entry name" value="HISTONE-LYSINE N-METHYLTRANSFERASE E(Z)"/>
    <property type="match status" value="1"/>
</dbReference>
<dbReference type="OrthoDB" id="6141102at2759"/>
<proteinExistence type="predicted"/>
<feature type="domain" description="SET" evidence="4">
    <location>
        <begin position="614"/>
        <end position="746"/>
    </location>
</feature>
<accession>A0A9W6X8S7</accession>
<keyword evidence="1" id="KW-0805">Transcription regulation</keyword>
<organism evidence="5 6">
    <name type="scientific">Phytophthora fragariaefolia</name>
    <dbReference type="NCBI Taxonomy" id="1490495"/>
    <lineage>
        <taxon>Eukaryota</taxon>
        <taxon>Sar</taxon>
        <taxon>Stramenopiles</taxon>
        <taxon>Oomycota</taxon>
        <taxon>Peronosporomycetes</taxon>
        <taxon>Peronosporales</taxon>
        <taxon>Peronosporaceae</taxon>
        <taxon>Phytophthora</taxon>
    </lineage>
</organism>
<evidence type="ECO:0000313" key="6">
    <source>
        <dbReference type="Proteomes" id="UP001165121"/>
    </source>
</evidence>
<dbReference type="GO" id="GO:0031507">
    <property type="term" value="P:heterochromatin formation"/>
    <property type="evidence" value="ECO:0007669"/>
    <property type="project" value="TreeGrafter"/>
</dbReference>
<keyword evidence="2" id="KW-0804">Transcription</keyword>
<reference evidence="5" key="1">
    <citation type="submission" date="2023-04" db="EMBL/GenBank/DDBJ databases">
        <title>Phytophthora fragariaefolia NBRC 109709.</title>
        <authorList>
            <person name="Ichikawa N."/>
            <person name="Sato H."/>
            <person name="Tonouchi N."/>
        </authorList>
    </citation>
    <scope>NUCLEOTIDE SEQUENCE</scope>
    <source>
        <strain evidence="5">NBRC 109709</strain>
    </source>
</reference>
<evidence type="ECO:0000256" key="1">
    <source>
        <dbReference type="ARBA" id="ARBA00023015"/>
    </source>
</evidence>
<dbReference type="GO" id="GO:0046976">
    <property type="term" value="F:histone H3K27 methyltransferase activity"/>
    <property type="evidence" value="ECO:0007669"/>
    <property type="project" value="TreeGrafter"/>
</dbReference>
<feature type="compositionally biased region" description="Polar residues" evidence="3">
    <location>
        <begin position="428"/>
        <end position="446"/>
    </location>
</feature>
<dbReference type="EMBL" id="BSXT01000763">
    <property type="protein sequence ID" value="GMF33718.1"/>
    <property type="molecule type" value="Genomic_DNA"/>
</dbReference>
<dbReference type="PANTHER" id="PTHR45747:SF4">
    <property type="entry name" value="HISTONE-LYSINE N-METHYLTRANSFERASE E(Z)"/>
    <property type="match status" value="1"/>
</dbReference>
<feature type="region of interest" description="Disordered" evidence="3">
    <location>
        <begin position="588"/>
        <end position="643"/>
    </location>
</feature>
<feature type="region of interest" description="Disordered" evidence="3">
    <location>
        <begin position="391"/>
        <end position="469"/>
    </location>
</feature>
<evidence type="ECO:0000313" key="5">
    <source>
        <dbReference type="EMBL" id="GMF33718.1"/>
    </source>
</evidence>
<comment type="caution">
    <text evidence="5">The sequence shown here is derived from an EMBL/GenBank/DDBJ whole genome shotgun (WGS) entry which is preliminary data.</text>
</comment>
<protein>
    <submittedName>
        <fullName evidence="5">Unnamed protein product</fullName>
    </submittedName>
</protein>
<keyword evidence="6" id="KW-1185">Reference proteome</keyword>
<dbReference type="Gene3D" id="2.170.270.10">
    <property type="entry name" value="SET domain"/>
    <property type="match status" value="1"/>
</dbReference>
<evidence type="ECO:0000256" key="3">
    <source>
        <dbReference type="SAM" id="MobiDB-lite"/>
    </source>
</evidence>
<dbReference type="InterPro" id="IPR001214">
    <property type="entry name" value="SET_dom"/>
</dbReference>